<sequence length="130" mass="14143">MRRGRQEGLAQGARRDMGESPSLEAGISSTTTEQRFSSKERTEGGNSHAPDKAGQGASCTTRDVGASTTSMLVLETLREEGKVKWMEGKKEEKITDFGRFGGEKSGVKPEWFKYAKCLLGMLTCNGFDVA</sequence>
<comment type="caution">
    <text evidence="2">The sequence shown here is derived from an EMBL/GenBank/DDBJ whole genome shotgun (WGS) entry which is preliminary data.</text>
</comment>
<feature type="region of interest" description="Disordered" evidence="1">
    <location>
        <begin position="1"/>
        <end position="65"/>
    </location>
</feature>
<keyword evidence="3" id="KW-1185">Reference proteome</keyword>
<evidence type="ECO:0000313" key="3">
    <source>
        <dbReference type="Proteomes" id="UP000737018"/>
    </source>
</evidence>
<name>A0A8J4R0W8_9ROSI</name>
<dbReference type="AlphaFoldDB" id="A0A8J4R0W8"/>
<proteinExistence type="predicted"/>
<accession>A0A8J4R0W8</accession>
<dbReference type="Proteomes" id="UP000737018">
    <property type="component" value="Unassembled WGS sequence"/>
</dbReference>
<evidence type="ECO:0000256" key="1">
    <source>
        <dbReference type="SAM" id="MobiDB-lite"/>
    </source>
</evidence>
<reference evidence="2" key="1">
    <citation type="submission" date="2020-03" db="EMBL/GenBank/DDBJ databases">
        <title>Castanea mollissima Vanexum genome sequencing.</title>
        <authorList>
            <person name="Staton M."/>
        </authorList>
    </citation>
    <scope>NUCLEOTIDE SEQUENCE</scope>
    <source>
        <tissue evidence="2">Leaf</tissue>
    </source>
</reference>
<protein>
    <submittedName>
        <fullName evidence="2">Uncharacterized protein</fullName>
    </submittedName>
</protein>
<gene>
    <name evidence="2" type="ORF">CMV_019168</name>
</gene>
<evidence type="ECO:0000313" key="2">
    <source>
        <dbReference type="EMBL" id="KAF3955628.1"/>
    </source>
</evidence>
<organism evidence="2 3">
    <name type="scientific">Castanea mollissima</name>
    <name type="common">Chinese chestnut</name>
    <dbReference type="NCBI Taxonomy" id="60419"/>
    <lineage>
        <taxon>Eukaryota</taxon>
        <taxon>Viridiplantae</taxon>
        <taxon>Streptophyta</taxon>
        <taxon>Embryophyta</taxon>
        <taxon>Tracheophyta</taxon>
        <taxon>Spermatophyta</taxon>
        <taxon>Magnoliopsida</taxon>
        <taxon>eudicotyledons</taxon>
        <taxon>Gunneridae</taxon>
        <taxon>Pentapetalae</taxon>
        <taxon>rosids</taxon>
        <taxon>fabids</taxon>
        <taxon>Fagales</taxon>
        <taxon>Fagaceae</taxon>
        <taxon>Castanea</taxon>
    </lineage>
</organism>
<dbReference type="EMBL" id="JRKL02003318">
    <property type="protein sequence ID" value="KAF3955628.1"/>
    <property type="molecule type" value="Genomic_DNA"/>
</dbReference>